<keyword evidence="2" id="KW-1185">Reference proteome</keyword>
<reference evidence="1 2" key="1">
    <citation type="submission" date="2021-12" db="EMBL/GenBank/DDBJ databases">
        <title>Genome sequence of Kibdelosporangium philippinense ATCC 49844.</title>
        <authorList>
            <person name="Fedorov E.A."/>
            <person name="Omeragic M."/>
            <person name="Shalygina K.F."/>
            <person name="Maclea K.S."/>
        </authorList>
    </citation>
    <scope>NUCLEOTIDE SEQUENCE [LARGE SCALE GENOMIC DNA]</scope>
    <source>
        <strain evidence="1 2">ATCC 49844</strain>
    </source>
</reference>
<dbReference type="RefSeq" id="WP_233731919.1">
    <property type="nucleotide sequence ID" value="NZ_JAJVCN010000004.1"/>
</dbReference>
<sequence>MSASHFRAALALWRDRPLVDVVSVSWLADQAERKGQAELSYWLTAAGVAMPSPGSDMPYAMLASGRWQQAAKIWRNAGCTYEYAAALSESDRPDDPGEALTTVDKLAARVRALLTTYTSR</sequence>
<proteinExistence type="predicted"/>
<gene>
    <name evidence="1" type="ORF">LWC34_47050</name>
</gene>
<name>A0ABS8ZRD2_9PSEU</name>
<comment type="caution">
    <text evidence="1">The sequence shown here is derived from an EMBL/GenBank/DDBJ whole genome shotgun (WGS) entry which is preliminary data.</text>
</comment>
<protein>
    <submittedName>
        <fullName evidence="1">Uncharacterized protein</fullName>
    </submittedName>
</protein>
<dbReference type="EMBL" id="JAJVCN010000004">
    <property type="protein sequence ID" value="MCE7010313.1"/>
    <property type="molecule type" value="Genomic_DNA"/>
</dbReference>
<dbReference type="Proteomes" id="UP001521150">
    <property type="component" value="Unassembled WGS sequence"/>
</dbReference>
<accession>A0ABS8ZRD2</accession>
<evidence type="ECO:0000313" key="1">
    <source>
        <dbReference type="EMBL" id="MCE7010313.1"/>
    </source>
</evidence>
<organism evidence="1 2">
    <name type="scientific">Kibdelosporangium philippinense</name>
    <dbReference type="NCBI Taxonomy" id="211113"/>
    <lineage>
        <taxon>Bacteria</taxon>
        <taxon>Bacillati</taxon>
        <taxon>Actinomycetota</taxon>
        <taxon>Actinomycetes</taxon>
        <taxon>Pseudonocardiales</taxon>
        <taxon>Pseudonocardiaceae</taxon>
        <taxon>Kibdelosporangium</taxon>
    </lineage>
</organism>
<evidence type="ECO:0000313" key="2">
    <source>
        <dbReference type="Proteomes" id="UP001521150"/>
    </source>
</evidence>